<sequence>MRGFTGGETEPLRAARARSEEADIPAVPLEVGTFLRFLAGVHPARGMVEIGSGGGYSGLWLLAGASPTAVLTTIEAEPDHQELARRAYAEAGVTARVRSILGPALQVLPRLADRNYDLVFLDALESEYPDYLAHARRLLRPGGLIVADNVLWEGRVADPAAEEPETLGLRALVDEIRDDPALHGEILPLGDGILVAAYHPDTEDDADAAVPPR</sequence>
<reference evidence="4 5" key="1">
    <citation type="submission" date="2019-01" db="EMBL/GenBank/DDBJ databases">
        <title>Egibacter rhizosphaerae EGI 80759T.</title>
        <authorList>
            <person name="Chen D.-D."/>
            <person name="Tian Y."/>
            <person name="Jiao J.-Y."/>
            <person name="Zhang X.-T."/>
            <person name="Zhang Y.-G."/>
            <person name="Zhang Y."/>
            <person name="Xiao M."/>
            <person name="Shu W.-S."/>
            <person name="Li W.-J."/>
        </authorList>
    </citation>
    <scope>NUCLEOTIDE SEQUENCE [LARGE SCALE GENOMIC DNA]</scope>
    <source>
        <strain evidence="4 5">EGI 80759</strain>
    </source>
</reference>
<dbReference type="PANTHER" id="PTHR10509:SF85">
    <property type="entry name" value="O-METHYLTRANSFERASE RV1220C-RELATED"/>
    <property type="match status" value="1"/>
</dbReference>
<evidence type="ECO:0000256" key="1">
    <source>
        <dbReference type="ARBA" id="ARBA00022603"/>
    </source>
</evidence>
<keyword evidence="3" id="KW-0949">S-adenosyl-L-methionine</keyword>
<dbReference type="Proteomes" id="UP000291469">
    <property type="component" value="Chromosome"/>
</dbReference>
<dbReference type="OrthoDB" id="4774874at2"/>
<dbReference type="InterPro" id="IPR050362">
    <property type="entry name" value="Cation-dep_OMT"/>
</dbReference>
<dbReference type="SUPFAM" id="SSF53335">
    <property type="entry name" value="S-adenosyl-L-methionine-dependent methyltransferases"/>
    <property type="match status" value="1"/>
</dbReference>
<organism evidence="4 5">
    <name type="scientific">Egibacter rhizosphaerae</name>
    <dbReference type="NCBI Taxonomy" id="1670831"/>
    <lineage>
        <taxon>Bacteria</taxon>
        <taxon>Bacillati</taxon>
        <taxon>Actinomycetota</taxon>
        <taxon>Nitriliruptoria</taxon>
        <taxon>Egibacterales</taxon>
        <taxon>Egibacteraceae</taxon>
        <taxon>Egibacter</taxon>
    </lineage>
</organism>
<dbReference type="GO" id="GO:0008757">
    <property type="term" value="F:S-adenosylmethionine-dependent methyltransferase activity"/>
    <property type="evidence" value="ECO:0007669"/>
    <property type="project" value="TreeGrafter"/>
</dbReference>
<accession>A0A411YLP5</accession>
<dbReference type="Gene3D" id="3.40.50.150">
    <property type="entry name" value="Vaccinia Virus protein VP39"/>
    <property type="match status" value="1"/>
</dbReference>
<dbReference type="GO" id="GO:0008171">
    <property type="term" value="F:O-methyltransferase activity"/>
    <property type="evidence" value="ECO:0007669"/>
    <property type="project" value="InterPro"/>
</dbReference>
<evidence type="ECO:0000256" key="2">
    <source>
        <dbReference type="ARBA" id="ARBA00022679"/>
    </source>
</evidence>
<evidence type="ECO:0000313" key="4">
    <source>
        <dbReference type="EMBL" id="QBI22100.1"/>
    </source>
</evidence>
<gene>
    <name evidence="4" type="ORF">ER308_17655</name>
</gene>
<dbReference type="PROSITE" id="PS51682">
    <property type="entry name" value="SAM_OMT_I"/>
    <property type="match status" value="1"/>
</dbReference>
<keyword evidence="5" id="KW-1185">Reference proteome</keyword>
<evidence type="ECO:0000313" key="5">
    <source>
        <dbReference type="Proteomes" id="UP000291469"/>
    </source>
</evidence>
<keyword evidence="1 4" id="KW-0489">Methyltransferase</keyword>
<dbReference type="EMBL" id="CP036402">
    <property type="protein sequence ID" value="QBI22100.1"/>
    <property type="molecule type" value="Genomic_DNA"/>
</dbReference>
<dbReference type="KEGG" id="erz:ER308_17655"/>
<proteinExistence type="predicted"/>
<dbReference type="InterPro" id="IPR002935">
    <property type="entry name" value="SAM_O-MeTrfase"/>
</dbReference>
<dbReference type="CDD" id="cd02440">
    <property type="entry name" value="AdoMet_MTases"/>
    <property type="match status" value="1"/>
</dbReference>
<evidence type="ECO:0000256" key="3">
    <source>
        <dbReference type="ARBA" id="ARBA00022691"/>
    </source>
</evidence>
<dbReference type="Pfam" id="PF01596">
    <property type="entry name" value="Methyltransf_3"/>
    <property type="match status" value="1"/>
</dbReference>
<dbReference type="GO" id="GO:0032259">
    <property type="term" value="P:methylation"/>
    <property type="evidence" value="ECO:0007669"/>
    <property type="project" value="UniProtKB-KW"/>
</dbReference>
<protein>
    <submittedName>
        <fullName evidence="4">O-methyltransferase</fullName>
    </submittedName>
</protein>
<dbReference type="InterPro" id="IPR029063">
    <property type="entry name" value="SAM-dependent_MTases_sf"/>
</dbReference>
<dbReference type="AlphaFoldDB" id="A0A411YLP5"/>
<keyword evidence="2 4" id="KW-0808">Transferase</keyword>
<name>A0A411YLP5_9ACTN</name>
<dbReference type="PANTHER" id="PTHR10509">
    <property type="entry name" value="O-METHYLTRANSFERASE-RELATED"/>
    <property type="match status" value="1"/>
</dbReference>